<evidence type="ECO:0000256" key="1">
    <source>
        <dbReference type="SAM" id="Phobius"/>
    </source>
</evidence>
<feature type="transmembrane region" description="Helical" evidence="1">
    <location>
        <begin position="67"/>
        <end position="100"/>
    </location>
</feature>
<reference evidence="2 3" key="1">
    <citation type="submission" date="2018-08" db="EMBL/GenBank/DDBJ databases">
        <authorList>
            <person name="Khan S.A."/>
            <person name="Jeon C.O."/>
            <person name="Chun B.H."/>
            <person name="Jeong S.E."/>
        </authorList>
    </citation>
    <scope>NUCLEOTIDE SEQUENCE [LARGE SCALE GENOMIC DNA]</scope>
    <source>
        <strain evidence="2 3">S-16</strain>
    </source>
</reference>
<dbReference type="RefSeq" id="WP_124542031.1">
    <property type="nucleotide sequence ID" value="NZ_QUSW01000005.1"/>
</dbReference>
<comment type="caution">
    <text evidence="2">The sequence shown here is derived from an EMBL/GenBank/DDBJ whole genome shotgun (WGS) entry which is preliminary data.</text>
</comment>
<dbReference type="EMBL" id="QUSW01000005">
    <property type="protein sequence ID" value="RQP23282.1"/>
    <property type="molecule type" value="Genomic_DNA"/>
</dbReference>
<evidence type="ECO:0000313" key="3">
    <source>
        <dbReference type="Proteomes" id="UP000267464"/>
    </source>
</evidence>
<reference evidence="2 3" key="2">
    <citation type="submission" date="2018-12" db="EMBL/GenBank/DDBJ databases">
        <title>Rhizobacter gummiphilus sp. nov., a rubber-degrading bacterium isolated from the soil of a botanical garden in Japan.</title>
        <authorList>
            <person name="Shunsuke S.S."/>
        </authorList>
    </citation>
    <scope>NUCLEOTIDE SEQUENCE [LARGE SCALE GENOMIC DNA]</scope>
    <source>
        <strain evidence="2 3">S-16</strain>
    </source>
</reference>
<accession>A0A3N7IWX2</accession>
<evidence type="ECO:0008006" key="4">
    <source>
        <dbReference type="Google" id="ProtNLM"/>
    </source>
</evidence>
<dbReference type="AlphaFoldDB" id="A0A3N7IWX2"/>
<evidence type="ECO:0000313" key="2">
    <source>
        <dbReference type="EMBL" id="RQP23282.1"/>
    </source>
</evidence>
<keyword evidence="1" id="KW-0812">Transmembrane</keyword>
<name>A0A3N7IWX2_9BURK</name>
<keyword evidence="3" id="KW-1185">Reference proteome</keyword>
<feature type="transmembrane region" description="Helical" evidence="1">
    <location>
        <begin position="20"/>
        <end position="46"/>
    </location>
</feature>
<protein>
    <recommendedName>
        <fullName evidence="4">Transmembrane protein</fullName>
    </recommendedName>
</protein>
<organism evidence="2 3">
    <name type="scientific">Piscinibacter terrae</name>
    <dbReference type="NCBI Taxonomy" id="2496871"/>
    <lineage>
        <taxon>Bacteria</taxon>
        <taxon>Pseudomonadati</taxon>
        <taxon>Pseudomonadota</taxon>
        <taxon>Betaproteobacteria</taxon>
        <taxon>Burkholderiales</taxon>
        <taxon>Sphaerotilaceae</taxon>
        <taxon>Piscinibacter</taxon>
    </lineage>
</organism>
<sequence length="120" mass="13939">MNAMIPAPQHDRQSLTTITHVMYALHVATWFSAGIFSVIAIIINYVKRGDLPDDFFRSHFRWQARSFWFTLLWFVLAAPLWIIFIPGAFAYAVIGLWYLYRFVRGWLAFADGRAMPVPPT</sequence>
<keyword evidence="1" id="KW-1133">Transmembrane helix</keyword>
<proteinExistence type="predicted"/>
<dbReference type="Proteomes" id="UP000267464">
    <property type="component" value="Unassembled WGS sequence"/>
</dbReference>
<dbReference type="OrthoDB" id="5405464at2"/>
<gene>
    <name evidence="2" type="ORF">DZC73_19450</name>
</gene>
<keyword evidence="1" id="KW-0472">Membrane</keyword>